<dbReference type="EMBL" id="JAWXYG010000011">
    <property type="protein sequence ID" value="KAK4258559.1"/>
    <property type="molecule type" value="Genomic_DNA"/>
</dbReference>
<comment type="caution">
    <text evidence="1">The sequence shown here is derived from an EMBL/GenBank/DDBJ whole genome shotgun (WGS) entry which is preliminary data.</text>
</comment>
<sequence length="143" mass="16015">MSTFSDTEANGRRTGSNFSQTCNLFRQFLKEKRGCGAISLGMSGKKIEPRGRFNLCLGLPTKCLLSSGSSGPNRADALLVCSGAKTYPLFQSSSQTSSIKLSVHHHPSAWDWPQQRCRAQLSRGNEQRWQKLRMRRQGNVYVF</sequence>
<protein>
    <submittedName>
        <fullName evidence="1">Uncharacterized protein</fullName>
    </submittedName>
</protein>
<dbReference type="Proteomes" id="UP001293593">
    <property type="component" value="Unassembled WGS sequence"/>
</dbReference>
<evidence type="ECO:0000313" key="2">
    <source>
        <dbReference type="Proteomes" id="UP001293593"/>
    </source>
</evidence>
<proteinExistence type="predicted"/>
<dbReference type="AlphaFoldDB" id="A0AAE1JSK4"/>
<accession>A0AAE1JSK4</accession>
<reference evidence="1" key="1">
    <citation type="submission" date="2023-10" db="EMBL/GenBank/DDBJ databases">
        <title>Chromosome-level genome of the transformable northern wattle, Acacia crassicarpa.</title>
        <authorList>
            <person name="Massaro I."/>
            <person name="Sinha N.R."/>
            <person name="Poethig S."/>
            <person name="Leichty A.R."/>
        </authorList>
    </citation>
    <scope>NUCLEOTIDE SEQUENCE</scope>
    <source>
        <strain evidence="1">Acra3RX</strain>
        <tissue evidence="1">Leaf</tissue>
    </source>
</reference>
<gene>
    <name evidence="1" type="ORF">QN277_004997</name>
</gene>
<name>A0AAE1JSK4_9FABA</name>
<keyword evidence="2" id="KW-1185">Reference proteome</keyword>
<evidence type="ECO:0000313" key="1">
    <source>
        <dbReference type="EMBL" id="KAK4258559.1"/>
    </source>
</evidence>
<organism evidence="1 2">
    <name type="scientific">Acacia crassicarpa</name>
    <name type="common">northern wattle</name>
    <dbReference type="NCBI Taxonomy" id="499986"/>
    <lineage>
        <taxon>Eukaryota</taxon>
        <taxon>Viridiplantae</taxon>
        <taxon>Streptophyta</taxon>
        <taxon>Embryophyta</taxon>
        <taxon>Tracheophyta</taxon>
        <taxon>Spermatophyta</taxon>
        <taxon>Magnoliopsida</taxon>
        <taxon>eudicotyledons</taxon>
        <taxon>Gunneridae</taxon>
        <taxon>Pentapetalae</taxon>
        <taxon>rosids</taxon>
        <taxon>fabids</taxon>
        <taxon>Fabales</taxon>
        <taxon>Fabaceae</taxon>
        <taxon>Caesalpinioideae</taxon>
        <taxon>mimosoid clade</taxon>
        <taxon>Acacieae</taxon>
        <taxon>Acacia</taxon>
    </lineage>
</organism>